<gene>
    <name evidence="4" type="ORF">CR105_06765</name>
</gene>
<dbReference type="EMBL" id="PDOC01000003">
    <property type="protein sequence ID" value="PIL45761.1"/>
    <property type="molecule type" value="Genomic_DNA"/>
</dbReference>
<dbReference type="Pfam" id="PF01558">
    <property type="entry name" value="POR"/>
    <property type="match status" value="1"/>
</dbReference>
<evidence type="ECO:0000313" key="5">
    <source>
        <dbReference type="Proteomes" id="UP000230390"/>
    </source>
</evidence>
<dbReference type="InterPro" id="IPR052198">
    <property type="entry name" value="IorB_Oxidoreductase"/>
</dbReference>
<feature type="domain" description="DUF6537" evidence="3">
    <location>
        <begin position="261"/>
        <end position="474"/>
    </location>
</feature>
<keyword evidence="4" id="KW-0670">Pyruvate</keyword>
<dbReference type="PANTHER" id="PTHR43854:SF1">
    <property type="entry name" value="INDOLEPYRUVATE OXIDOREDUCTASE SUBUNIT IORB"/>
    <property type="match status" value="1"/>
</dbReference>
<reference evidence="4 5" key="1">
    <citation type="submission" date="2017-10" db="EMBL/GenBank/DDBJ databases">
        <title>Massilia psychrophilum sp. nov., a novel purple-pigmented bacterium isolated from Tianshan glacier, Xinjiang Municipality, China.</title>
        <authorList>
            <person name="Wang H."/>
        </authorList>
    </citation>
    <scope>NUCLEOTIDE SEQUENCE [LARGE SCALE GENOMIC DNA]</scope>
    <source>
        <strain evidence="4 5">JCM 30074</strain>
    </source>
</reference>
<evidence type="ECO:0000256" key="1">
    <source>
        <dbReference type="ARBA" id="ARBA00023002"/>
    </source>
</evidence>
<dbReference type="PANTHER" id="PTHR43854">
    <property type="entry name" value="INDOLEPYRUVATE OXIDOREDUCTASE SUBUNIT IORB"/>
    <property type="match status" value="1"/>
</dbReference>
<dbReference type="Pfam" id="PF20169">
    <property type="entry name" value="DUF6537"/>
    <property type="match status" value="1"/>
</dbReference>
<name>A0A2G8TI88_9BURK</name>
<dbReference type="OrthoDB" id="6135558at2"/>
<comment type="caution">
    <text evidence="4">The sequence shown here is derived from an EMBL/GenBank/DDBJ whole genome shotgun (WGS) entry which is preliminary data.</text>
</comment>
<dbReference type="RefSeq" id="WP_099787672.1">
    <property type="nucleotide sequence ID" value="NZ_JBHLYV010000029.1"/>
</dbReference>
<dbReference type="Gene3D" id="3.40.920.10">
    <property type="entry name" value="Pyruvate-ferredoxin oxidoreductase, PFOR, domain III"/>
    <property type="match status" value="1"/>
</dbReference>
<keyword evidence="5" id="KW-1185">Reference proteome</keyword>
<feature type="domain" description="Pyruvate/ketoisovalerate oxidoreductase catalytic" evidence="2">
    <location>
        <begin position="26"/>
        <end position="216"/>
    </location>
</feature>
<dbReference type="NCBIfam" id="NF006179">
    <property type="entry name" value="PRK08312.1"/>
    <property type="match status" value="1"/>
</dbReference>
<keyword evidence="1 4" id="KW-0560">Oxidoreductase</keyword>
<proteinExistence type="predicted"/>
<dbReference type="InterPro" id="IPR046667">
    <property type="entry name" value="DUF6537"/>
</dbReference>
<dbReference type="InterPro" id="IPR002869">
    <property type="entry name" value="Pyrv_flavodox_OxRed_cen"/>
</dbReference>
<dbReference type="GO" id="GO:0043805">
    <property type="term" value="F:indolepyruvate ferredoxin oxidoreductase activity"/>
    <property type="evidence" value="ECO:0007669"/>
    <property type="project" value="UniProtKB-EC"/>
</dbReference>
<sequence length="515" mass="55492">MNTTEVSFDRSRPAPRAIKIAILAMGGEGGGVLADWMVDMAEEAGYYAQTTSVPGVAQRTGATIYYLEMFAPVAGVGAGVAPVLGMMPTPGELDIVLASELMEAGRAVQRGLVTVDKTLLIASTHRVYSMTEKTAMADGRVDAQRLIEAGYAAAQRFVHADFARLAEQNGSVISAALFGALAGSGKLPFVRDQFEQAIRRGGVGIDTSLAAFNAGFAVGASPQAVAPSRAAIHAEPAAAAPGARLQPQATRIGRDFPAAVEPTLTAGVLRMADYQDEKYATDYLDRLAAICELDRRHGDGTYRLLNETARYLALWMSYEDTIRVADLKTRRSRFERVTQEIGAAKAQVVQINEFMHPRVEEIADTMPAALGRWLLATGWARSLVHRFAHKGRVIQTTSLRGYLLLYCVASLKGMRRKSLRFQAEHAKIAEWLGHIQTQAGADYALALEVAESQRLVKGYGDTHIRGTLNFDTLMAALPALRKGPDAASRLRRLREAALADDSGKQLAAMMSGVAA</sequence>
<organism evidence="4 5">
    <name type="scientific">Massilia eurypsychrophila</name>
    <dbReference type="NCBI Taxonomy" id="1485217"/>
    <lineage>
        <taxon>Bacteria</taxon>
        <taxon>Pseudomonadati</taxon>
        <taxon>Pseudomonadota</taxon>
        <taxon>Betaproteobacteria</taxon>
        <taxon>Burkholderiales</taxon>
        <taxon>Oxalobacteraceae</taxon>
        <taxon>Telluria group</taxon>
        <taxon>Massilia</taxon>
    </lineage>
</organism>
<accession>A0A2G8TI88</accession>
<dbReference type="EC" id="1.2.7.8" evidence="4"/>
<evidence type="ECO:0000259" key="3">
    <source>
        <dbReference type="Pfam" id="PF20169"/>
    </source>
</evidence>
<dbReference type="AlphaFoldDB" id="A0A2G8TI88"/>
<evidence type="ECO:0000259" key="2">
    <source>
        <dbReference type="Pfam" id="PF01558"/>
    </source>
</evidence>
<evidence type="ECO:0000313" key="4">
    <source>
        <dbReference type="EMBL" id="PIL45761.1"/>
    </source>
</evidence>
<protein>
    <submittedName>
        <fullName evidence="4">Indolepyruvate oxidoreductase subunit B</fullName>
        <ecNumber evidence="4">1.2.7.8</ecNumber>
    </submittedName>
</protein>
<dbReference type="InterPro" id="IPR019752">
    <property type="entry name" value="Pyrv/ketoisovalerate_OxRed_cat"/>
</dbReference>
<dbReference type="Proteomes" id="UP000230390">
    <property type="component" value="Unassembled WGS sequence"/>
</dbReference>